<gene>
    <name evidence="1" type="ORF">CEXT_569051</name>
</gene>
<accession>A0AAV4P061</accession>
<protein>
    <submittedName>
        <fullName evidence="1">Uncharacterized protein</fullName>
    </submittedName>
</protein>
<reference evidence="1 2" key="1">
    <citation type="submission" date="2021-06" db="EMBL/GenBank/DDBJ databases">
        <title>Caerostris extrusa draft genome.</title>
        <authorList>
            <person name="Kono N."/>
            <person name="Arakawa K."/>
        </authorList>
    </citation>
    <scope>NUCLEOTIDE SEQUENCE [LARGE SCALE GENOMIC DNA]</scope>
</reference>
<evidence type="ECO:0000313" key="2">
    <source>
        <dbReference type="Proteomes" id="UP001054945"/>
    </source>
</evidence>
<comment type="caution">
    <text evidence="1">The sequence shown here is derived from an EMBL/GenBank/DDBJ whole genome shotgun (WGS) entry which is preliminary data.</text>
</comment>
<name>A0AAV4P061_CAEEX</name>
<organism evidence="1 2">
    <name type="scientific">Caerostris extrusa</name>
    <name type="common">Bark spider</name>
    <name type="synonym">Caerostris bankana</name>
    <dbReference type="NCBI Taxonomy" id="172846"/>
    <lineage>
        <taxon>Eukaryota</taxon>
        <taxon>Metazoa</taxon>
        <taxon>Ecdysozoa</taxon>
        <taxon>Arthropoda</taxon>
        <taxon>Chelicerata</taxon>
        <taxon>Arachnida</taxon>
        <taxon>Araneae</taxon>
        <taxon>Araneomorphae</taxon>
        <taxon>Entelegynae</taxon>
        <taxon>Araneoidea</taxon>
        <taxon>Araneidae</taxon>
        <taxon>Caerostris</taxon>
    </lineage>
</organism>
<dbReference type="AlphaFoldDB" id="A0AAV4P061"/>
<evidence type="ECO:0000313" key="1">
    <source>
        <dbReference type="EMBL" id="GIX90444.1"/>
    </source>
</evidence>
<dbReference type="EMBL" id="BPLR01003941">
    <property type="protein sequence ID" value="GIX90444.1"/>
    <property type="molecule type" value="Genomic_DNA"/>
</dbReference>
<proteinExistence type="predicted"/>
<feature type="non-terminal residue" evidence="1">
    <location>
        <position position="36"/>
    </location>
</feature>
<sequence length="36" mass="3890">MQPEDQLASGRPKKATLTFSTTGLYSSANTGLYNIQ</sequence>
<keyword evidence="2" id="KW-1185">Reference proteome</keyword>
<dbReference type="Proteomes" id="UP001054945">
    <property type="component" value="Unassembled WGS sequence"/>
</dbReference>